<organism evidence="5 6">
    <name type="scientific">Cupriavidus taiwanensis</name>
    <dbReference type="NCBI Taxonomy" id="164546"/>
    <lineage>
        <taxon>Bacteria</taxon>
        <taxon>Pseudomonadati</taxon>
        <taxon>Pseudomonadota</taxon>
        <taxon>Betaproteobacteria</taxon>
        <taxon>Burkholderiales</taxon>
        <taxon>Burkholderiaceae</taxon>
        <taxon>Cupriavidus</taxon>
    </lineage>
</organism>
<dbReference type="GO" id="GO:0004022">
    <property type="term" value="F:alcohol dehydrogenase (NAD+) activity"/>
    <property type="evidence" value="ECO:0007669"/>
    <property type="project" value="TreeGrafter"/>
</dbReference>
<dbReference type="InterPro" id="IPR001670">
    <property type="entry name" value="ADH_Fe/GldA"/>
</dbReference>
<dbReference type="PANTHER" id="PTHR11496:SF102">
    <property type="entry name" value="ALCOHOL DEHYDROGENASE 4"/>
    <property type="match status" value="1"/>
</dbReference>
<keyword evidence="5" id="KW-0614">Plasmid</keyword>
<evidence type="ECO:0000259" key="4">
    <source>
        <dbReference type="Pfam" id="PF25137"/>
    </source>
</evidence>
<evidence type="ECO:0000313" key="6">
    <source>
        <dbReference type="Proteomes" id="UP000255505"/>
    </source>
</evidence>
<geneLocation type="plasmid" evidence="5">
    <name>II</name>
</geneLocation>
<dbReference type="Gene3D" id="3.40.50.1970">
    <property type="match status" value="1"/>
</dbReference>
<feature type="domain" description="Alcohol dehydrogenase iron-type/glycerol dehydrogenase GldA" evidence="3">
    <location>
        <begin position="11"/>
        <end position="162"/>
    </location>
</feature>
<dbReference type="InterPro" id="IPR056798">
    <property type="entry name" value="ADH_Fe_C"/>
</dbReference>
<dbReference type="SUPFAM" id="SSF56796">
    <property type="entry name" value="Dehydroquinate synthase-like"/>
    <property type="match status" value="1"/>
</dbReference>
<dbReference type="Gene3D" id="1.20.1090.10">
    <property type="entry name" value="Dehydroquinate synthase-like - alpha domain"/>
    <property type="match status" value="1"/>
</dbReference>
<evidence type="ECO:0000313" key="5">
    <source>
        <dbReference type="EMBL" id="SPK76779.1"/>
    </source>
</evidence>
<sequence length="372" mass="40446">MNQLKCLPQEEIVWGLDVLQNVAASMGNYGIRRPITFTVEFLDALNREHLQPAIGDSVGTFTALPAHVPDVAVHEGLRACIGAHAESIIALGGGSVLDAAKAVSHRHFQQTGRYLPIAAIPTTLSGSEFSHYFGVTETDGRRKFKRSHAVRETTPRLVVLDPRMIVDTPRMLLLSSAIKGIDHAVEGMRRVDVDHPHAILAARGVERFLAVLEQWPRKLETREAIAGGLVSTDDLLQLQLAAWQCYFYPASVIYGLSHRIGHILGGTFGVPHSLTSCISLAPVIRACAGAYGGKLDIFSTDCGRRTPAAFLADRIEAAVDALQLPSRLRDLDFDRARLPEVAALLKQNYPAEVGDLADNADTGLDALLESLW</sequence>
<gene>
    <name evidence="5" type="ORF">CT19425_MP80408</name>
</gene>
<reference evidence="5 6" key="1">
    <citation type="submission" date="2018-01" db="EMBL/GenBank/DDBJ databases">
        <authorList>
            <person name="Gaut B.S."/>
            <person name="Morton B.R."/>
            <person name="Clegg M.T."/>
            <person name="Duvall M.R."/>
        </authorList>
    </citation>
    <scope>NUCLEOTIDE SEQUENCE [LARGE SCALE GENOMIC DNA]</scope>
    <source>
        <strain evidence="5">Cupriavidus taiwanensis LMG 19425</strain>
        <plasmid evidence="6">Plasmid ii</plasmid>
    </source>
</reference>
<dbReference type="Proteomes" id="UP000255505">
    <property type="component" value="Plasmid II"/>
</dbReference>
<dbReference type="GO" id="GO:0046872">
    <property type="term" value="F:metal ion binding"/>
    <property type="evidence" value="ECO:0007669"/>
    <property type="project" value="InterPro"/>
</dbReference>
<evidence type="ECO:0000259" key="3">
    <source>
        <dbReference type="Pfam" id="PF00465"/>
    </source>
</evidence>
<keyword evidence="2 5" id="KW-0560">Oxidoreductase</keyword>
<protein>
    <submittedName>
        <fullName evidence="5">Alcohol dehydrogenase, class IV</fullName>
        <ecNumber evidence="5">1.1.1.-</ecNumber>
    </submittedName>
</protein>
<dbReference type="AlphaFoldDB" id="A0A375IT14"/>
<dbReference type="Pfam" id="PF25137">
    <property type="entry name" value="ADH_Fe_C"/>
    <property type="match status" value="1"/>
</dbReference>
<dbReference type="EMBL" id="LT991977">
    <property type="protein sequence ID" value="SPK76779.1"/>
    <property type="molecule type" value="Genomic_DNA"/>
</dbReference>
<dbReference type="RefSeq" id="WP_115666211.1">
    <property type="nucleotide sequence ID" value="NZ_LT991977.1"/>
</dbReference>
<dbReference type="Pfam" id="PF00465">
    <property type="entry name" value="Fe-ADH"/>
    <property type="match status" value="1"/>
</dbReference>
<dbReference type="PANTHER" id="PTHR11496">
    <property type="entry name" value="ALCOHOL DEHYDROGENASE"/>
    <property type="match status" value="1"/>
</dbReference>
<feature type="domain" description="Fe-containing alcohol dehydrogenase-like C-terminal" evidence="4">
    <location>
        <begin position="253"/>
        <end position="344"/>
    </location>
</feature>
<name>A0A375IT14_9BURK</name>
<comment type="similarity">
    <text evidence="1">Belongs to the iron-containing alcohol dehydrogenase family.</text>
</comment>
<proteinExistence type="inferred from homology"/>
<dbReference type="InterPro" id="IPR039697">
    <property type="entry name" value="Alcohol_dehydrogenase_Fe"/>
</dbReference>
<evidence type="ECO:0000256" key="1">
    <source>
        <dbReference type="ARBA" id="ARBA00007358"/>
    </source>
</evidence>
<evidence type="ECO:0000256" key="2">
    <source>
        <dbReference type="ARBA" id="ARBA00023002"/>
    </source>
</evidence>
<dbReference type="EC" id="1.1.1.-" evidence="5"/>
<accession>A0A375IT14</accession>